<evidence type="ECO:0000313" key="15">
    <source>
        <dbReference type="EMBL" id="EGT42927.1"/>
    </source>
</evidence>
<keyword evidence="3 11" id="KW-0493">Microtubule</keyword>
<dbReference type="STRING" id="135651.G0P237"/>
<dbReference type="PROSITE" id="PS50067">
    <property type="entry name" value="KINESIN_MOTOR_2"/>
    <property type="match status" value="1"/>
</dbReference>
<keyword evidence="7 10" id="KW-0505">Motor protein</keyword>
<dbReference type="FunCoup" id="G0P237">
    <property type="interactions" value="496"/>
</dbReference>
<dbReference type="CDD" id="cd00106">
    <property type="entry name" value="KISc"/>
    <property type="match status" value="1"/>
</dbReference>
<dbReference type="Pfam" id="PF00225">
    <property type="entry name" value="Kinesin"/>
    <property type="match status" value="1"/>
</dbReference>
<dbReference type="GO" id="GO:0007018">
    <property type="term" value="P:microtubule-based movement"/>
    <property type="evidence" value="ECO:0007669"/>
    <property type="project" value="InterPro"/>
</dbReference>
<dbReference type="Proteomes" id="UP000008068">
    <property type="component" value="Unassembled WGS sequence"/>
</dbReference>
<gene>
    <name evidence="15" type="ORF">CAEBREN_32595</name>
</gene>
<dbReference type="InterPro" id="IPR027640">
    <property type="entry name" value="Kinesin-like_fam"/>
</dbReference>
<feature type="domain" description="Kinesin motor" evidence="14">
    <location>
        <begin position="4"/>
        <end position="329"/>
    </location>
</feature>
<dbReference type="EMBL" id="GL380021">
    <property type="protein sequence ID" value="EGT42927.1"/>
    <property type="molecule type" value="Genomic_DNA"/>
</dbReference>
<dbReference type="PANTHER" id="PTHR47968">
    <property type="entry name" value="CENTROMERE PROTEIN E"/>
    <property type="match status" value="1"/>
</dbReference>
<feature type="coiled-coil region" evidence="12">
    <location>
        <begin position="344"/>
        <end position="400"/>
    </location>
</feature>
<keyword evidence="5 10" id="KW-0067">ATP-binding</keyword>
<evidence type="ECO:0000256" key="3">
    <source>
        <dbReference type="ARBA" id="ARBA00022701"/>
    </source>
</evidence>
<evidence type="ECO:0000313" key="16">
    <source>
        <dbReference type="Proteomes" id="UP000008068"/>
    </source>
</evidence>
<organism evidence="16">
    <name type="scientific">Caenorhabditis brenneri</name>
    <name type="common">Nematode worm</name>
    <dbReference type="NCBI Taxonomy" id="135651"/>
    <lineage>
        <taxon>Eukaryota</taxon>
        <taxon>Metazoa</taxon>
        <taxon>Ecdysozoa</taxon>
        <taxon>Nematoda</taxon>
        <taxon>Chromadorea</taxon>
        <taxon>Rhabditida</taxon>
        <taxon>Rhabditina</taxon>
        <taxon>Rhabditomorpha</taxon>
        <taxon>Rhabditoidea</taxon>
        <taxon>Rhabditidae</taxon>
        <taxon>Peloderinae</taxon>
        <taxon>Caenorhabditis</taxon>
    </lineage>
</organism>
<dbReference type="PANTHER" id="PTHR47968:SF75">
    <property type="entry name" value="CENTROMERE-ASSOCIATED PROTEIN E"/>
    <property type="match status" value="1"/>
</dbReference>
<dbReference type="InterPro" id="IPR036961">
    <property type="entry name" value="Kinesin_motor_dom_sf"/>
</dbReference>
<evidence type="ECO:0000256" key="10">
    <source>
        <dbReference type="PROSITE-ProRule" id="PRU00283"/>
    </source>
</evidence>
<feature type="binding site" evidence="10">
    <location>
        <begin position="80"/>
        <end position="87"/>
    </location>
    <ligand>
        <name>ATP</name>
        <dbReference type="ChEBI" id="CHEBI:30616"/>
    </ligand>
</feature>
<dbReference type="FunFam" id="3.40.850.10:FF:000019">
    <property type="entry name" value="Kinesin-like protein KIN-5D"/>
    <property type="match status" value="1"/>
</dbReference>
<evidence type="ECO:0000256" key="12">
    <source>
        <dbReference type="SAM" id="Coils"/>
    </source>
</evidence>
<dbReference type="PRINTS" id="PR00380">
    <property type="entry name" value="KINESINHEAVY"/>
</dbReference>
<comment type="subcellular location">
    <subcellularLocation>
        <location evidence="1">Cytoplasm</location>
        <location evidence="1">Cytoskeleton</location>
    </subcellularLocation>
</comment>
<keyword evidence="8" id="KW-0206">Cytoskeleton</keyword>
<evidence type="ECO:0000256" key="7">
    <source>
        <dbReference type="ARBA" id="ARBA00023175"/>
    </source>
</evidence>
<dbReference type="GO" id="GO:0008017">
    <property type="term" value="F:microtubule binding"/>
    <property type="evidence" value="ECO:0007669"/>
    <property type="project" value="InterPro"/>
</dbReference>
<keyword evidence="4 10" id="KW-0547">Nucleotide-binding</keyword>
<keyword evidence="2" id="KW-0963">Cytoplasm</keyword>
<evidence type="ECO:0000256" key="8">
    <source>
        <dbReference type="ARBA" id="ARBA00023212"/>
    </source>
</evidence>
<reference evidence="16" key="1">
    <citation type="submission" date="2011-07" db="EMBL/GenBank/DDBJ databases">
        <authorList>
            <consortium name="Caenorhabditis brenneri Sequencing and Analysis Consortium"/>
            <person name="Wilson R.K."/>
        </authorList>
    </citation>
    <scope>NUCLEOTIDE SEQUENCE [LARGE SCALE GENOMIC DNA]</scope>
    <source>
        <strain evidence="16">PB2801</strain>
    </source>
</reference>
<dbReference type="GO" id="GO:0005874">
    <property type="term" value="C:microtubule"/>
    <property type="evidence" value="ECO:0007669"/>
    <property type="project" value="UniProtKB-KW"/>
</dbReference>
<evidence type="ECO:0000256" key="6">
    <source>
        <dbReference type="ARBA" id="ARBA00023054"/>
    </source>
</evidence>
<evidence type="ECO:0000259" key="14">
    <source>
        <dbReference type="PROSITE" id="PS50067"/>
    </source>
</evidence>
<evidence type="ECO:0000256" key="5">
    <source>
        <dbReference type="ARBA" id="ARBA00022840"/>
    </source>
</evidence>
<feature type="region of interest" description="Disordered" evidence="13">
    <location>
        <begin position="478"/>
        <end position="512"/>
    </location>
</feature>
<name>G0P237_CAEBE</name>
<comment type="similarity">
    <text evidence="9">Belongs to the TRAFAC class myosin-kinesin ATPase superfamily. Kinesin family. KIN-5/BimC subfamily.</text>
</comment>
<dbReference type="eggNOG" id="KOG4280">
    <property type="taxonomic scope" value="Eukaryota"/>
</dbReference>
<keyword evidence="6 12" id="KW-0175">Coiled coil</keyword>
<dbReference type="AlphaFoldDB" id="G0P237"/>
<proteinExistence type="inferred from homology"/>
<dbReference type="SUPFAM" id="SSF52540">
    <property type="entry name" value="P-loop containing nucleoside triphosphate hydrolases"/>
    <property type="match status" value="1"/>
</dbReference>
<dbReference type="Gene3D" id="1.10.287.1490">
    <property type="match status" value="1"/>
</dbReference>
<dbReference type="GO" id="GO:0007010">
    <property type="term" value="P:cytoskeleton organization"/>
    <property type="evidence" value="ECO:0007669"/>
    <property type="project" value="UniProtKB-ARBA"/>
</dbReference>
<sequence length="989" mass="112979">MSQFIKTYGRIRPSGRGKEATALLATEKCVTLETENGQKSYELHGIFNSEATQEEVFACVAKKIVEDSAEGFNGTIFAYGQTGSGKTHTMLGPANSWSDPVRKGLIPRSIENLFQLLDKKTQECQKFTFEVIAEFVELYNEEIYDLLNAKNKVQLRDSGKDIQLIGAKSEIVDNSLDLMHVVERGWQSRSTGSTAMNNESSRSHALLIIKIKTYEMTGGLRKERFSTLNLVDLAGSERQSHTKSGGDQLKEAANINASLTVLGRCIRILSKPTGNATYVPYRDSHLTHILKNSLGGNSKTAVIVNMHPDREFLPESSSTLMFAQSCTMIKNAVTRNEVMTGDQENSYKKAIQELRKEVDETRAKAREEFAKKLDEAEDIRRRITVENDSLKVENSELRAKYNCALVKYNTGAGTNEIVSEFKKFLSENLNSLVNFDLKELASKNHTLKLESDANEKRCHELQQELNDLRSKYQENLNTTLQMQTPNAKERRSSTRPKRRETQYKPSPARMAELAGDNDTDLQLQEALIRAEQSQCEVNAIRTKLEEAMEKESKMQFQHEKSIGSLQKKVDDYAAEIEELNKENLILEGKVKNGSSQLDTLLNTLNVSQRENAELEKQKNEVIEKSEKELEEVHKHYMSQMEALQKENTELQRTSSSRLQETQKDMNEKEAINSSLNNEIVSLTARTASLQLDIKEKSESLATLQKVIQEKSQAVDGLRKELNFKSEKIARLEQEVKLKSQTNSNVEEDLATKTSLITSLEEKIREKCDTIAKLRDEKSEGESKIASLKRQCETSLREEAHHKKRYEDLQKKMQADFDGYQRDIKTLKEKKDKELQMIQESLDITRETLKKQEDALRTQKTDAARKFDADIAAMKKSFEENRVKELKQQEEKIKRESMNQMEASLLVKDNKISELEHMNEYLAKVHEEDTEIIANKLGSKQQKVSYYEKIRREKVEAETIVAQQRVEIARLSKGNRESNRPVLRSRNPPQ</sequence>
<evidence type="ECO:0000256" key="13">
    <source>
        <dbReference type="SAM" id="MobiDB-lite"/>
    </source>
</evidence>
<dbReference type="InterPro" id="IPR019821">
    <property type="entry name" value="Kinesin_motor_CS"/>
</dbReference>
<evidence type="ECO:0000256" key="11">
    <source>
        <dbReference type="RuleBase" id="RU000394"/>
    </source>
</evidence>
<dbReference type="OrthoDB" id="3176171at2759"/>
<dbReference type="SMART" id="SM00129">
    <property type="entry name" value="KISc"/>
    <property type="match status" value="1"/>
</dbReference>
<dbReference type="GO" id="GO:0003777">
    <property type="term" value="F:microtubule motor activity"/>
    <property type="evidence" value="ECO:0007669"/>
    <property type="project" value="InterPro"/>
</dbReference>
<feature type="region of interest" description="Disordered" evidence="13">
    <location>
        <begin position="645"/>
        <end position="667"/>
    </location>
</feature>
<dbReference type="InParanoid" id="G0P237"/>
<dbReference type="HOGENOM" id="CLU_010349_0_0_1"/>
<evidence type="ECO:0000256" key="9">
    <source>
        <dbReference type="ARBA" id="ARBA00034704"/>
    </source>
</evidence>
<evidence type="ECO:0000256" key="2">
    <source>
        <dbReference type="ARBA" id="ARBA00022490"/>
    </source>
</evidence>
<evidence type="ECO:0000256" key="1">
    <source>
        <dbReference type="ARBA" id="ARBA00004245"/>
    </source>
</evidence>
<evidence type="ECO:0000256" key="4">
    <source>
        <dbReference type="ARBA" id="ARBA00022741"/>
    </source>
</evidence>
<dbReference type="InterPro" id="IPR001752">
    <property type="entry name" value="Kinesin_motor_dom"/>
</dbReference>
<feature type="coiled-coil region" evidence="12">
    <location>
        <begin position="451"/>
        <end position="478"/>
    </location>
</feature>
<accession>G0P237</accession>
<feature type="compositionally biased region" description="Polar residues" evidence="13">
    <location>
        <begin position="650"/>
        <end position="659"/>
    </location>
</feature>
<keyword evidence="16" id="KW-1185">Reference proteome</keyword>
<protein>
    <recommendedName>
        <fullName evidence="11">Kinesin-like protein</fullName>
    </recommendedName>
</protein>
<dbReference type="InterPro" id="IPR027417">
    <property type="entry name" value="P-loop_NTPase"/>
</dbReference>
<dbReference type="Gene3D" id="3.40.850.10">
    <property type="entry name" value="Kinesin motor domain"/>
    <property type="match status" value="1"/>
</dbReference>
<dbReference type="PROSITE" id="PS00411">
    <property type="entry name" value="KINESIN_MOTOR_1"/>
    <property type="match status" value="1"/>
</dbReference>
<dbReference type="GO" id="GO:0005524">
    <property type="term" value="F:ATP binding"/>
    <property type="evidence" value="ECO:0007669"/>
    <property type="project" value="UniProtKB-UniRule"/>
</dbReference>